<keyword evidence="11" id="KW-1185">Reference proteome</keyword>
<name>A0A9W6XEX3_9STRA</name>
<keyword evidence="2" id="KW-0238">DNA-binding</keyword>
<feature type="region of interest" description="Disordered" evidence="6">
    <location>
        <begin position="55"/>
        <end position="119"/>
    </location>
</feature>
<evidence type="ECO:0000259" key="7">
    <source>
        <dbReference type="PROSITE" id="PS50090"/>
    </source>
</evidence>
<dbReference type="InterPro" id="IPR001005">
    <property type="entry name" value="SANT/Myb"/>
</dbReference>
<keyword evidence="3" id="KW-0804">Transcription</keyword>
<dbReference type="InterPro" id="IPR017930">
    <property type="entry name" value="Myb_dom"/>
</dbReference>
<reference evidence="10" key="1">
    <citation type="submission" date="2023-04" db="EMBL/GenBank/DDBJ databases">
        <title>Phytophthora fragariaefolia NBRC 109709.</title>
        <authorList>
            <person name="Ichikawa N."/>
            <person name="Sato H."/>
            <person name="Tonouchi N."/>
        </authorList>
    </citation>
    <scope>NUCLEOTIDE SEQUENCE</scope>
    <source>
        <strain evidence="10">NBRC 109709</strain>
    </source>
</reference>
<keyword evidence="5" id="KW-0175">Coiled coil</keyword>
<dbReference type="NCBIfam" id="TIGR01557">
    <property type="entry name" value="myb_SHAQKYF"/>
    <property type="match status" value="1"/>
</dbReference>
<dbReference type="InterPro" id="IPR017884">
    <property type="entry name" value="SANT_dom"/>
</dbReference>
<feature type="compositionally biased region" description="Acidic residues" evidence="6">
    <location>
        <begin position="92"/>
        <end position="102"/>
    </location>
</feature>
<feature type="region of interest" description="Disordered" evidence="6">
    <location>
        <begin position="342"/>
        <end position="367"/>
    </location>
</feature>
<dbReference type="Pfam" id="PF00249">
    <property type="entry name" value="Myb_DNA-binding"/>
    <property type="match status" value="1"/>
</dbReference>
<evidence type="ECO:0000256" key="4">
    <source>
        <dbReference type="ARBA" id="ARBA00023242"/>
    </source>
</evidence>
<feature type="domain" description="HTH myb-type" evidence="9">
    <location>
        <begin position="117"/>
        <end position="168"/>
    </location>
</feature>
<comment type="caution">
    <text evidence="10">The sequence shown here is derived from an EMBL/GenBank/DDBJ whole genome shotgun (WGS) entry which is preliminary data.</text>
</comment>
<dbReference type="OrthoDB" id="118550at2759"/>
<accession>A0A9W6XEX3</accession>
<evidence type="ECO:0000313" key="10">
    <source>
        <dbReference type="EMBL" id="GMF37086.1"/>
    </source>
</evidence>
<dbReference type="PANTHER" id="PTHR12802">
    <property type="entry name" value="SWI/SNF COMPLEX-RELATED"/>
    <property type="match status" value="1"/>
</dbReference>
<feature type="domain" description="Myb-like" evidence="7">
    <location>
        <begin position="119"/>
        <end position="164"/>
    </location>
</feature>
<dbReference type="SUPFAM" id="SSF46689">
    <property type="entry name" value="Homeodomain-like"/>
    <property type="match status" value="1"/>
</dbReference>
<gene>
    <name evidence="10" type="ORF">Pfra01_001029300</name>
</gene>
<dbReference type="EMBL" id="BSXT01000986">
    <property type="protein sequence ID" value="GMF37086.1"/>
    <property type="molecule type" value="Genomic_DNA"/>
</dbReference>
<sequence>MASAAVLKSARSHPKLLSLQHVDDAFLCGGDTPMTPLGNDAPLFAATVSPRDPAAKLAAASTSPSNGKSQQPSAASFATHRACIPSSASSDDASDDEDDDAEDVSRAAGSGKPVKGNTGRWTEAEHKLFLQGLETFPYRAWKKIATLIKTRTVVQIRTHAQKYYQKLEKEEARLKEREAQDRAAIAAGVMPPSTPTSPSSQKKKMHLMRKRKCSLLDMDTDTDSDAAVLPSVPKRLAREQPLAAHMSPKQKASLSCNKVFFGNPMDARFVFGRNMKSHAVMQPPHQLPLDFADAAAEAMILDFAEDKALADYSLDCADQTLASIDNDDLLQLTEEELEWFSTSSSEQSAASIETKVEAGSPDAEPFSELDTAALGGDNFAADLCLDDDDFVLDPEKFLSSYFAPNEQA</sequence>
<dbReference type="PROSITE" id="PS50090">
    <property type="entry name" value="MYB_LIKE"/>
    <property type="match status" value="1"/>
</dbReference>
<organism evidence="10 11">
    <name type="scientific">Phytophthora fragariaefolia</name>
    <dbReference type="NCBI Taxonomy" id="1490495"/>
    <lineage>
        <taxon>Eukaryota</taxon>
        <taxon>Sar</taxon>
        <taxon>Stramenopiles</taxon>
        <taxon>Oomycota</taxon>
        <taxon>Peronosporomycetes</taxon>
        <taxon>Peronosporales</taxon>
        <taxon>Peronosporaceae</taxon>
        <taxon>Phytophthora</taxon>
    </lineage>
</organism>
<dbReference type="InterPro" id="IPR009057">
    <property type="entry name" value="Homeodomain-like_sf"/>
</dbReference>
<protein>
    <submittedName>
        <fullName evidence="10">Unnamed protein product</fullName>
    </submittedName>
</protein>
<evidence type="ECO:0000256" key="2">
    <source>
        <dbReference type="ARBA" id="ARBA00023125"/>
    </source>
</evidence>
<feature type="coiled-coil region" evidence="5">
    <location>
        <begin position="157"/>
        <end position="184"/>
    </location>
</feature>
<dbReference type="SMART" id="SM00717">
    <property type="entry name" value="SANT"/>
    <property type="match status" value="1"/>
</dbReference>
<evidence type="ECO:0000256" key="3">
    <source>
        <dbReference type="ARBA" id="ARBA00023163"/>
    </source>
</evidence>
<feature type="domain" description="SANT" evidence="8">
    <location>
        <begin position="120"/>
        <end position="171"/>
    </location>
</feature>
<keyword evidence="1" id="KW-0805">Transcription regulation</keyword>
<dbReference type="PROSITE" id="PS51294">
    <property type="entry name" value="HTH_MYB"/>
    <property type="match status" value="1"/>
</dbReference>
<evidence type="ECO:0000313" key="11">
    <source>
        <dbReference type="Proteomes" id="UP001165121"/>
    </source>
</evidence>
<dbReference type="Gene3D" id="1.10.10.60">
    <property type="entry name" value="Homeodomain-like"/>
    <property type="match status" value="1"/>
</dbReference>
<dbReference type="InterPro" id="IPR006447">
    <property type="entry name" value="Myb_dom_plants"/>
</dbReference>
<dbReference type="PROSITE" id="PS51293">
    <property type="entry name" value="SANT"/>
    <property type="match status" value="1"/>
</dbReference>
<dbReference type="PANTHER" id="PTHR12802:SF155">
    <property type="entry name" value="DEUBIQUITINASE MYSM1"/>
    <property type="match status" value="1"/>
</dbReference>
<evidence type="ECO:0000259" key="9">
    <source>
        <dbReference type="PROSITE" id="PS51294"/>
    </source>
</evidence>
<evidence type="ECO:0000256" key="6">
    <source>
        <dbReference type="SAM" id="MobiDB-lite"/>
    </source>
</evidence>
<dbReference type="CDD" id="cd00167">
    <property type="entry name" value="SANT"/>
    <property type="match status" value="1"/>
</dbReference>
<dbReference type="Proteomes" id="UP001165121">
    <property type="component" value="Unassembled WGS sequence"/>
</dbReference>
<proteinExistence type="predicted"/>
<feature type="compositionally biased region" description="Polar residues" evidence="6">
    <location>
        <begin position="60"/>
        <end position="76"/>
    </location>
</feature>
<evidence type="ECO:0000256" key="1">
    <source>
        <dbReference type="ARBA" id="ARBA00023015"/>
    </source>
</evidence>
<evidence type="ECO:0000256" key="5">
    <source>
        <dbReference type="SAM" id="Coils"/>
    </source>
</evidence>
<dbReference type="AlphaFoldDB" id="A0A9W6XEX3"/>
<evidence type="ECO:0000259" key="8">
    <source>
        <dbReference type="PROSITE" id="PS51293"/>
    </source>
</evidence>
<keyword evidence="4" id="KW-0539">Nucleus</keyword>
<feature type="compositionally biased region" description="Low complexity" evidence="6">
    <location>
        <begin position="342"/>
        <end position="353"/>
    </location>
</feature>
<dbReference type="GO" id="GO:0003677">
    <property type="term" value="F:DNA binding"/>
    <property type="evidence" value="ECO:0007669"/>
    <property type="project" value="UniProtKB-KW"/>
</dbReference>